<proteinExistence type="predicted"/>
<name>A0ACC0JJ19_CHOFU</name>
<keyword evidence="2" id="KW-1185">Reference proteome</keyword>
<accession>A0ACC0JJ19</accession>
<sequence length="406" mass="45750">MDHAYSLDQLLSLVDEKIELGKQLVLLLQPIQDIDGVTKLQRKIRQEMVFLKKLQKSKKVKLEQLSCSNLRHLGAMVDCALRPGVVAVCKIFHIDDESKLVIDVIHDHGKTWTKVIARNPKSLSALSSGNASYGARSILDQAEDYLECSKLYPCMYQPPKVIFEFVSGIEESLSKKLTAIGVVVKGDILPDTCHSLSDESSLSQSSNDEEDSTDDSQPTMLQEMSQCIEEHPEITTLNLDVTTMMAYISNMTNGHCHYKFKQEVLTQQCEWEAERPVKPILEKIFAGKSLVCCRTAWDNFEKIVNTLGGEMEKKRMAELKNMVQIYPDDYAGEDDFPRQNLKVRGHVRLRSRIIFNFGHRIKAITVSANEGFVRAAHQQGVTYAAFIHESRALTEGKEPTAVKISS</sequence>
<reference evidence="1 2" key="1">
    <citation type="journal article" date="2022" name="Genome Biol. Evol.">
        <title>The Spruce Budworm Genome: Reconstructing the Evolutionary History of Antifreeze Proteins.</title>
        <authorList>
            <person name="Beliveau C."/>
            <person name="Gagne P."/>
            <person name="Picq S."/>
            <person name="Vernygora O."/>
            <person name="Keeling C.I."/>
            <person name="Pinkney K."/>
            <person name="Doucet D."/>
            <person name="Wen F."/>
            <person name="Johnston J.S."/>
            <person name="Maaroufi H."/>
            <person name="Boyle B."/>
            <person name="Laroche J."/>
            <person name="Dewar K."/>
            <person name="Juretic N."/>
            <person name="Blackburn G."/>
            <person name="Nisole A."/>
            <person name="Brunet B."/>
            <person name="Brandao M."/>
            <person name="Lumley L."/>
            <person name="Duan J."/>
            <person name="Quan G."/>
            <person name="Lucarotti C.J."/>
            <person name="Roe A.D."/>
            <person name="Sperling F.A.H."/>
            <person name="Levesque R.C."/>
            <person name="Cusson M."/>
        </authorList>
    </citation>
    <scope>NUCLEOTIDE SEQUENCE [LARGE SCALE GENOMIC DNA]</scope>
    <source>
        <strain evidence="1">Glfc:IPQL:Cfum</strain>
    </source>
</reference>
<evidence type="ECO:0000313" key="1">
    <source>
        <dbReference type="EMBL" id="KAI8424099.1"/>
    </source>
</evidence>
<dbReference type="Proteomes" id="UP001064048">
    <property type="component" value="Chromosome 4"/>
</dbReference>
<protein>
    <submittedName>
        <fullName evidence="1">Uncharacterized protein</fullName>
    </submittedName>
</protein>
<dbReference type="EMBL" id="CM046104">
    <property type="protein sequence ID" value="KAI8424099.1"/>
    <property type="molecule type" value="Genomic_DNA"/>
</dbReference>
<organism evidence="1 2">
    <name type="scientific">Choristoneura fumiferana</name>
    <name type="common">Spruce budworm moth</name>
    <name type="synonym">Archips fumiferana</name>
    <dbReference type="NCBI Taxonomy" id="7141"/>
    <lineage>
        <taxon>Eukaryota</taxon>
        <taxon>Metazoa</taxon>
        <taxon>Ecdysozoa</taxon>
        <taxon>Arthropoda</taxon>
        <taxon>Hexapoda</taxon>
        <taxon>Insecta</taxon>
        <taxon>Pterygota</taxon>
        <taxon>Neoptera</taxon>
        <taxon>Endopterygota</taxon>
        <taxon>Lepidoptera</taxon>
        <taxon>Glossata</taxon>
        <taxon>Ditrysia</taxon>
        <taxon>Tortricoidea</taxon>
        <taxon>Tortricidae</taxon>
        <taxon>Tortricinae</taxon>
        <taxon>Choristoneura</taxon>
    </lineage>
</organism>
<gene>
    <name evidence="1" type="ORF">MSG28_002706</name>
</gene>
<evidence type="ECO:0000313" key="2">
    <source>
        <dbReference type="Proteomes" id="UP001064048"/>
    </source>
</evidence>
<comment type="caution">
    <text evidence="1">The sequence shown here is derived from an EMBL/GenBank/DDBJ whole genome shotgun (WGS) entry which is preliminary data.</text>
</comment>